<dbReference type="OrthoDB" id="6776451at2759"/>
<dbReference type="AlphaFoldDB" id="A0A6A5S1C2"/>
<organism evidence="1 2">
    <name type="scientific">Clathrospora elynae</name>
    <dbReference type="NCBI Taxonomy" id="706981"/>
    <lineage>
        <taxon>Eukaryota</taxon>
        <taxon>Fungi</taxon>
        <taxon>Dikarya</taxon>
        <taxon>Ascomycota</taxon>
        <taxon>Pezizomycotina</taxon>
        <taxon>Dothideomycetes</taxon>
        <taxon>Pleosporomycetidae</taxon>
        <taxon>Pleosporales</taxon>
        <taxon>Diademaceae</taxon>
        <taxon>Clathrospora</taxon>
    </lineage>
</organism>
<sequence>QCQKCQRFGHTKERCSNSMACKIYAEPYPTRLHKCNTCSTKGKTCLHTVPVYVNCKRAHTADNKLCDTYLATTYPRQSEPA</sequence>
<keyword evidence="2" id="KW-1185">Reference proteome</keyword>
<name>A0A6A5S1C2_9PLEO</name>
<gene>
    <name evidence="1" type="ORF">EJ02DRAFT_363544</name>
</gene>
<protein>
    <submittedName>
        <fullName evidence="1">Uncharacterized protein</fullName>
    </submittedName>
</protein>
<evidence type="ECO:0000313" key="2">
    <source>
        <dbReference type="Proteomes" id="UP000800038"/>
    </source>
</evidence>
<evidence type="ECO:0000313" key="1">
    <source>
        <dbReference type="EMBL" id="KAF1934515.1"/>
    </source>
</evidence>
<proteinExistence type="predicted"/>
<dbReference type="Proteomes" id="UP000800038">
    <property type="component" value="Unassembled WGS sequence"/>
</dbReference>
<feature type="non-terminal residue" evidence="1">
    <location>
        <position position="1"/>
    </location>
</feature>
<reference evidence="1" key="1">
    <citation type="journal article" date="2020" name="Stud. Mycol.">
        <title>101 Dothideomycetes genomes: a test case for predicting lifestyles and emergence of pathogens.</title>
        <authorList>
            <person name="Haridas S."/>
            <person name="Albert R."/>
            <person name="Binder M."/>
            <person name="Bloem J."/>
            <person name="Labutti K."/>
            <person name="Salamov A."/>
            <person name="Andreopoulos B."/>
            <person name="Baker S."/>
            <person name="Barry K."/>
            <person name="Bills G."/>
            <person name="Bluhm B."/>
            <person name="Cannon C."/>
            <person name="Castanera R."/>
            <person name="Culley D."/>
            <person name="Daum C."/>
            <person name="Ezra D."/>
            <person name="Gonzalez J."/>
            <person name="Henrissat B."/>
            <person name="Kuo A."/>
            <person name="Liang C."/>
            <person name="Lipzen A."/>
            <person name="Lutzoni F."/>
            <person name="Magnuson J."/>
            <person name="Mondo S."/>
            <person name="Nolan M."/>
            <person name="Ohm R."/>
            <person name="Pangilinan J."/>
            <person name="Park H.-J."/>
            <person name="Ramirez L."/>
            <person name="Alfaro M."/>
            <person name="Sun H."/>
            <person name="Tritt A."/>
            <person name="Yoshinaga Y."/>
            <person name="Zwiers L.-H."/>
            <person name="Turgeon B."/>
            <person name="Goodwin S."/>
            <person name="Spatafora J."/>
            <person name="Crous P."/>
            <person name="Grigoriev I."/>
        </authorList>
    </citation>
    <scope>NUCLEOTIDE SEQUENCE</scope>
    <source>
        <strain evidence="1">CBS 161.51</strain>
    </source>
</reference>
<accession>A0A6A5S1C2</accession>
<dbReference type="EMBL" id="ML976525">
    <property type="protein sequence ID" value="KAF1934515.1"/>
    <property type="molecule type" value="Genomic_DNA"/>
</dbReference>